<dbReference type="Gene3D" id="3.30.360.10">
    <property type="entry name" value="Dihydrodipicolinate Reductase, domain 2"/>
    <property type="match status" value="1"/>
</dbReference>
<name>A0A1J0VDK8_9GAMM</name>
<dbReference type="KEGG" id="hsi:BOX17_03515"/>
<accession>A0A1J0VDK8</accession>
<feature type="domain" description="Gfo/Idh/MocA-like oxidoreductase N-terminal" evidence="3">
    <location>
        <begin position="6"/>
        <end position="123"/>
    </location>
</feature>
<dbReference type="InterPro" id="IPR051317">
    <property type="entry name" value="Gfo/Idh/MocA_oxidoreduct"/>
</dbReference>
<dbReference type="NCBIfam" id="NF008607">
    <property type="entry name" value="PRK11579.1"/>
    <property type="match status" value="1"/>
</dbReference>
<evidence type="ECO:0000256" key="2">
    <source>
        <dbReference type="ARBA" id="ARBA00023002"/>
    </source>
</evidence>
<dbReference type="InterPro" id="IPR036291">
    <property type="entry name" value="NAD(P)-bd_dom_sf"/>
</dbReference>
<dbReference type="Pfam" id="PF02894">
    <property type="entry name" value="GFO_IDH_MocA_C"/>
    <property type="match status" value="1"/>
</dbReference>
<dbReference type="InterPro" id="IPR000683">
    <property type="entry name" value="Gfo/Idh/MocA-like_OxRdtase_N"/>
</dbReference>
<dbReference type="GO" id="GO:0016491">
    <property type="term" value="F:oxidoreductase activity"/>
    <property type="evidence" value="ECO:0007669"/>
    <property type="project" value="UniProtKB-KW"/>
</dbReference>
<dbReference type="Gene3D" id="3.40.50.720">
    <property type="entry name" value="NAD(P)-binding Rossmann-like Domain"/>
    <property type="match status" value="1"/>
</dbReference>
<dbReference type="OrthoDB" id="9774191at2"/>
<protein>
    <recommendedName>
        <fullName evidence="7">Oxidoreductase</fullName>
    </recommendedName>
</protein>
<keyword evidence="2" id="KW-0560">Oxidoreductase</keyword>
<dbReference type="PANTHER" id="PTHR43708">
    <property type="entry name" value="CONSERVED EXPRESSED OXIDOREDUCTASE (EUROFUNG)"/>
    <property type="match status" value="1"/>
</dbReference>
<evidence type="ECO:0000259" key="4">
    <source>
        <dbReference type="Pfam" id="PF02894"/>
    </source>
</evidence>
<gene>
    <name evidence="5" type="ORF">BOX17_03515</name>
</gene>
<evidence type="ECO:0000256" key="1">
    <source>
        <dbReference type="ARBA" id="ARBA00010928"/>
    </source>
</evidence>
<dbReference type="RefSeq" id="WP_071942090.1">
    <property type="nucleotide sequence ID" value="NZ_CP018139.1"/>
</dbReference>
<dbReference type="SUPFAM" id="SSF51735">
    <property type="entry name" value="NAD(P)-binding Rossmann-fold domains"/>
    <property type="match status" value="1"/>
</dbReference>
<dbReference type="PANTHER" id="PTHR43708:SF5">
    <property type="entry name" value="CONSERVED EXPRESSED OXIDOREDUCTASE (EUROFUNG)-RELATED"/>
    <property type="match status" value="1"/>
</dbReference>
<dbReference type="AlphaFoldDB" id="A0A1J0VDK8"/>
<dbReference type="Pfam" id="PF01408">
    <property type="entry name" value="GFO_IDH_MocA"/>
    <property type="match status" value="1"/>
</dbReference>
<keyword evidence="6" id="KW-1185">Reference proteome</keyword>
<dbReference type="InterPro" id="IPR004104">
    <property type="entry name" value="Gfo/Idh/MocA-like_OxRdtase_C"/>
</dbReference>
<comment type="similarity">
    <text evidence="1">Belongs to the Gfo/Idh/MocA family.</text>
</comment>
<feature type="domain" description="Gfo/Idh/MocA-like oxidoreductase C-terminal" evidence="4">
    <location>
        <begin position="135"/>
        <end position="357"/>
    </location>
</feature>
<evidence type="ECO:0000259" key="3">
    <source>
        <dbReference type="Pfam" id="PF01408"/>
    </source>
</evidence>
<sequence>MKTQTISVGLVGFGMAGRTFHAPLIQASPSLELNAVVSRDPDRVRADLPAAEVLPKAAQLFARRDIDLVVIATPNETHFPLAKAALNAGKHVVIDKPFSVTASEARLLKAQADEAERLLSVFHNRRWDSDFLTLKSLIEDGTLGRVVSLESRFDRFRPQVTDRWRDRHQPGAGIWYDLGPHLLDQARELFGMPRAILLELATAREGAEVDDDFLALLEYDHLRVTLQASSLVAEPTPRFRVHGTSGSFVKYGLDPQEGWLKAGQRPTPGWGVDASPGTLTLDKAGVEGDREETREAVALVSREAPVVPGDYTAYYDGIAETLLNGAPPPVTSESALDVMTLLETGLDSYRQGRWVKLKEGGSKLRRLHHR</sequence>
<dbReference type="GO" id="GO:0000166">
    <property type="term" value="F:nucleotide binding"/>
    <property type="evidence" value="ECO:0007669"/>
    <property type="project" value="InterPro"/>
</dbReference>
<evidence type="ECO:0000313" key="6">
    <source>
        <dbReference type="Proteomes" id="UP000181985"/>
    </source>
</evidence>
<dbReference type="Proteomes" id="UP000181985">
    <property type="component" value="Chromosome"/>
</dbReference>
<reference evidence="6" key="1">
    <citation type="submission" date="2016-11" db="EMBL/GenBank/DDBJ databases">
        <title>Halolamina sediminis sp. nov., an extremely halophilic archaeon isolated from solar salt.</title>
        <authorList>
            <person name="Koh H.-W."/>
            <person name="Rani S."/>
            <person name="Park S.-J."/>
        </authorList>
    </citation>
    <scope>NUCLEOTIDE SEQUENCE [LARGE SCALE GENOMIC DNA]</scope>
    <source>
        <strain evidence="6">Hb3</strain>
    </source>
</reference>
<dbReference type="EMBL" id="CP018139">
    <property type="protein sequence ID" value="APE30103.1"/>
    <property type="molecule type" value="Genomic_DNA"/>
</dbReference>
<proteinExistence type="inferred from homology"/>
<organism evidence="5 6">
    <name type="scientific">Halomonas aestuarii</name>
    <dbReference type="NCBI Taxonomy" id="1897729"/>
    <lineage>
        <taxon>Bacteria</taxon>
        <taxon>Pseudomonadati</taxon>
        <taxon>Pseudomonadota</taxon>
        <taxon>Gammaproteobacteria</taxon>
        <taxon>Oceanospirillales</taxon>
        <taxon>Halomonadaceae</taxon>
        <taxon>Halomonas</taxon>
    </lineage>
</organism>
<evidence type="ECO:0000313" key="5">
    <source>
        <dbReference type="EMBL" id="APE30103.1"/>
    </source>
</evidence>
<evidence type="ECO:0008006" key="7">
    <source>
        <dbReference type="Google" id="ProtNLM"/>
    </source>
</evidence>